<dbReference type="Pfam" id="PF05013">
    <property type="entry name" value="FGase"/>
    <property type="match status" value="1"/>
</dbReference>
<gene>
    <name evidence="1" type="ORF">EDD54_3550</name>
</gene>
<dbReference type="GO" id="GO:0016787">
    <property type="term" value="F:hydrolase activity"/>
    <property type="evidence" value="ECO:0007669"/>
    <property type="project" value="UniProtKB-KW"/>
</dbReference>
<dbReference type="EMBL" id="SNXY01000009">
    <property type="protein sequence ID" value="TDP83588.1"/>
    <property type="molecule type" value="Genomic_DNA"/>
</dbReference>
<evidence type="ECO:0000313" key="1">
    <source>
        <dbReference type="EMBL" id="TDP83588.1"/>
    </source>
</evidence>
<organism evidence="1 2">
    <name type="scientific">Oharaeibacter diazotrophicus</name>
    <dbReference type="NCBI Taxonomy" id="1920512"/>
    <lineage>
        <taxon>Bacteria</taxon>
        <taxon>Pseudomonadati</taxon>
        <taxon>Pseudomonadota</taxon>
        <taxon>Alphaproteobacteria</taxon>
        <taxon>Hyphomicrobiales</taxon>
        <taxon>Pleomorphomonadaceae</taxon>
        <taxon>Oharaeibacter</taxon>
    </lineage>
</organism>
<dbReference type="PIRSF" id="PIRSF029730">
    <property type="entry name" value="UCP029730"/>
    <property type="match status" value="1"/>
</dbReference>
<dbReference type="SUPFAM" id="SSF53187">
    <property type="entry name" value="Zn-dependent exopeptidases"/>
    <property type="match status" value="1"/>
</dbReference>
<keyword evidence="1" id="KW-0378">Hydrolase</keyword>
<evidence type="ECO:0000313" key="2">
    <source>
        <dbReference type="Proteomes" id="UP000294547"/>
    </source>
</evidence>
<protein>
    <submittedName>
        <fullName evidence="1">Putative N-formylglutamate amidohydrolase</fullName>
    </submittedName>
</protein>
<dbReference type="AlphaFoldDB" id="A0A4V3CVS0"/>
<dbReference type="InterPro" id="IPR011227">
    <property type="entry name" value="UCP029730"/>
</dbReference>
<proteinExistence type="predicted"/>
<dbReference type="RefSeq" id="WP_126538658.1">
    <property type="nucleotide sequence ID" value="NZ_BSPM01000009.1"/>
</dbReference>
<comment type="caution">
    <text evidence="1">The sequence shown here is derived from an EMBL/GenBank/DDBJ whole genome shotgun (WGS) entry which is preliminary data.</text>
</comment>
<dbReference type="OrthoDB" id="9815326at2"/>
<dbReference type="InterPro" id="IPR007709">
    <property type="entry name" value="N-FG_amidohydro"/>
</dbReference>
<sequence>MSEPTCQPFAVENETGRAPVVIVVDHASNHIPPPWGDLGLGPAEREAHIAWDPGALPVARAMARILDAPLFAATVSRLVLDLNRPTGSSTLIPAVSETTAIPGNANLSDADRERRLAEVYRPYHAALEAFVEASAAVHGHRLAVVAVHTFTPVYKGVARALHAGILFDRDERLGRGVVDELRKEAGLVIEANQPYSPSDEVYWTLDRHAVSRGLMNVMIEIRNDELRTEGARLAWAQRLSGAIARTMGTA</sequence>
<keyword evidence="2" id="KW-1185">Reference proteome</keyword>
<name>A0A4V3CVS0_9HYPH</name>
<dbReference type="Proteomes" id="UP000294547">
    <property type="component" value="Unassembled WGS sequence"/>
</dbReference>
<reference evidence="1 2" key="1">
    <citation type="submission" date="2019-03" db="EMBL/GenBank/DDBJ databases">
        <title>Genomic Encyclopedia of Type Strains, Phase IV (KMG-IV): sequencing the most valuable type-strain genomes for metagenomic binning, comparative biology and taxonomic classification.</title>
        <authorList>
            <person name="Goeker M."/>
        </authorList>
    </citation>
    <scope>NUCLEOTIDE SEQUENCE [LARGE SCALE GENOMIC DNA]</scope>
    <source>
        <strain evidence="1 2">DSM 102969</strain>
    </source>
</reference>
<accession>A0A4V3CVS0</accession>
<dbReference type="Gene3D" id="3.40.630.40">
    <property type="entry name" value="Zn-dependent exopeptidases"/>
    <property type="match status" value="1"/>
</dbReference>